<dbReference type="PANTHER" id="PTHR35307:SF3">
    <property type="entry name" value="DUF4220 DOMAIN-CONTAINING PROTEIN"/>
    <property type="match status" value="1"/>
</dbReference>
<dbReference type="AlphaFoldDB" id="A0AAV2FV02"/>
<keyword evidence="1" id="KW-1133">Transmembrane helix</keyword>
<sequence>MVGCSADGNLNEEKYTQPLPWIGLYVAAASLVCAVAMAADLIHGIRHRKFWFPSRFFSINATSLTIIAVAVKFSVDLNTPMPSRVDQLSKLSSAVLLCVTIANSMPSLGTAKNKEIMMNIMAFAILVVAVFVNIAIQLGTGVIYICWWEHVVLMSLMLVMLMILGSSALAVVTTKTELEFKYKKKCDMTMQEGLKDINTRTPGELKEDLMKFWIMAHTSNPQFVMARSVTSTASGALCLLSATVLADAMLRSFYMPGSFKFCVGESDYKWSTTLVLIAQTVAVGVGTVAPAVRWFTSVFYRLPKNGKKSNRGTYFKVEKYWIQYLVEIKECPFIHIESQQLRKLAYKAKRSFLDTCIQAQIGIVMACKLVQCICILCACRIVRVYDSCCKLKRLLPSNGTSVDQGLETNKIDLSHFVLHLEGEEELVEVTMRKNCTATDHWMRKGKKKQPKHLTDLLKMATFTEGFKGVAEFDSDQVCRLEGTRDVLERLVEAGKERLANFKSTYLTQCPKVSPSEWPAEALAANSIYRISNTILHIYHHNSSTSEESLFGTLVVLISDILAASLTNLRPFVFGKCLKSTIEEKKASVREAVYLLGQMEEIVELLDQSSLSIVYSDKITTIADWRSLH</sequence>
<dbReference type="PANTHER" id="PTHR35307">
    <property type="entry name" value="PROTEIN, PUTATIVE-RELATED"/>
    <property type="match status" value="1"/>
</dbReference>
<reference evidence="2 3" key="1">
    <citation type="submission" date="2024-04" db="EMBL/GenBank/DDBJ databases">
        <authorList>
            <person name="Fracassetti M."/>
        </authorList>
    </citation>
    <scope>NUCLEOTIDE SEQUENCE [LARGE SCALE GENOMIC DNA]</scope>
</reference>
<keyword evidence="1" id="KW-0472">Membrane</keyword>
<name>A0AAV2FV02_9ROSI</name>
<dbReference type="Proteomes" id="UP001497516">
    <property type="component" value="Chromosome 7"/>
</dbReference>
<gene>
    <name evidence="2" type="ORF">LTRI10_LOCUS41542</name>
</gene>
<evidence type="ECO:0000313" key="2">
    <source>
        <dbReference type="EMBL" id="CAL1401488.1"/>
    </source>
</evidence>
<protein>
    <submittedName>
        <fullName evidence="2">Uncharacterized protein</fullName>
    </submittedName>
</protein>
<evidence type="ECO:0000256" key="1">
    <source>
        <dbReference type="SAM" id="Phobius"/>
    </source>
</evidence>
<accession>A0AAV2FV02</accession>
<feature type="transmembrane region" description="Helical" evidence="1">
    <location>
        <begin position="151"/>
        <end position="174"/>
    </location>
</feature>
<dbReference type="EMBL" id="OZ034820">
    <property type="protein sequence ID" value="CAL1401488.1"/>
    <property type="molecule type" value="Genomic_DNA"/>
</dbReference>
<proteinExistence type="predicted"/>
<feature type="transmembrane region" description="Helical" evidence="1">
    <location>
        <begin position="54"/>
        <end position="71"/>
    </location>
</feature>
<feature type="transmembrane region" description="Helical" evidence="1">
    <location>
        <begin position="91"/>
        <end position="108"/>
    </location>
</feature>
<keyword evidence="3" id="KW-1185">Reference proteome</keyword>
<keyword evidence="1" id="KW-0812">Transmembrane</keyword>
<organism evidence="2 3">
    <name type="scientific">Linum trigynum</name>
    <dbReference type="NCBI Taxonomy" id="586398"/>
    <lineage>
        <taxon>Eukaryota</taxon>
        <taxon>Viridiplantae</taxon>
        <taxon>Streptophyta</taxon>
        <taxon>Embryophyta</taxon>
        <taxon>Tracheophyta</taxon>
        <taxon>Spermatophyta</taxon>
        <taxon>Magnoliopsida</taxon>
        <taxon>eudicotyledons</taxon>
        <taxon>Gunneridae</taxon>
        <taxon>Pentapetalae</taxon>
        <taxon>rosids</taxon>
        <taxon>fabids</taxon>
        <taxon>Malpighiales</taxon>
        <taxon>Linaceae</taxon>
        <taxon>Linum</taxon>
    </lineage>
</organism>
<evidence type="ECO:0000313" key="3">
    <source>
        <dbReference type="Proteomes" id="UP001497516"/>
    </source>
</evidence>
<feature type="transmembrane region" description="Helical" evidence="1">
    <location>
        <begin position="274"/>
        <end position="295"/>
    </location>
</feature>
<feature type="transmembrane region" description="Helical" evidence="1">
    <location>
        <begin position="120"/>
        <end position="145"/>
    </location>
</feature>
<feature type="transmembrane region" description="Helical" evidence="1">
    <location>
        <begin position="235"/>
        <end position="254"/>
    </location>
</feature>
<feature type="transmembrane region" description="Helical" evidence="1">
    <location>
        <begin position="22"/>
        <end position="42"/>
    </location>
</feature>